<dbReference type="EnsemblBacteria" id="AAK90626">
    <property type="protein sequence ID" value="AAK90626"/>
    <property type="gene ID" value="Atu5252"/>
</dbReference>
<dbReference type="KEGG" id="atu:Atu5252"/>
<dbReference type="OrthoDB" id="241498at2"/>
<dbReference type="GeneID" id="1137025"/>
<dbReference type="PANTHER" id="PTHR21064:SF6">
    <property type="entry name" value="AMINOGLYCOSIDE PHOSPHOTRANSFERASE DOMAIN-CONTAINING PROTEIN"/>
    <property type="match status" value="1"/>
</dbReference>
<dbReference type="PATRIC" id="fig|176299.10.peg.4927"/>
<dbReference type="InterPro" id="IPR011009">
    <property type="entry name" value="Kinase-like_dom_sf"/>
</dbReference>
<evidence type="ECO:0000313" key="3">
    <source>
        <dbReference type="EMBL" id="AAK90626.2"/>
    </source>
</evidence>
<dbReference type="RefSeq" id="WP_010974512.1">
    <property type="nucleotide sequence ID" value="NC_003064.2"/>
</dbReference>
<dbReference type="BioCyc" id="AGRO:ATU5252-MONOMER"/>
<organism evidence="3 4">
    <name type="scientific">Agrobacterium fabrum (strain C58 / ATCC 33970)</name>
    <name type="common">Agrobacterium tumefaciens (strain C58)</name>
    <dbReference type="NCBI Taxonomy" id="176299"/>
    <lineage>
        <taxon>Bacteria</taxon>
        <taxon>Pseudomonadati</taxon>
        <taxon>Pseudomonadota</taxon>
        <taxon>Alphaproteobacteria</taxon>
        <taxon>Hyphomicrobiales</taxon>
        <taxon>Rhizobiaceae</taxon>
        <taxon>Rhizobium/Agrobacterium group</taxon>
        <taxon>Agrobacterium</taxon>
        <taxon>Agrobacterium tumefaciens complex</taxon>
    </lineage>
</organism>
<feature type="domain" description="Aminoglycoside phosphotransferase" evidence="2">
    <location>
        <begin position="37"/>
        <end position="274"/>
    </location>
</feature>
<dbReference type="eggNOG" id="COG2334">
    <property type="taxonomic scope" value="Bacteria"/>
</dbReference>
<dbReference type="HOGENOM" id="CLU_044821_2_0_5"/>
<evidence type="ECO:0000313" key="4">
    <source>
        <dbReference type="Proteomes" id="UP000000813"/>
    </source>
</evidence>
<evidence type="ECO:0000256" key="1">
    <source>
        <dbReference type="ARBA" id="ARBA00038240"/>
    </source>
</evidence>
<dbReference type="Gene3D" id="3.90.1200.10">
    <property type="match status" value="1"/>
</dbReference>
<keyword evidence="4" id="KW-1185">Reference proteome</keyword>
<evidence type="ECO:0000259" key="2">
    <source>
        <dbReference type="Pfam" id="PF01636"/>
    </source>
</evidence>
<dbReference type="GO" id="GO:0009088">
    <property type="term" value="P:threonine biosynthetic process"/>
    <property type="evidence" value="ECO:0007669"/>
    <property type="project" value="TreeGrafter"/>
</dbReference>
<dbReference type="Proteomes" id="UP000000813">
    <property type="component" value="Plasmid At"/>
</dbReference>
<dbReference type="InterPro" id="IPR050249">
    <property type="entry name" value="Pseudomonas-type_ThrB"/>
</dbReference>
<gene>
    <name evidence="3" type="ordered locus">Atu5252</name>
</gene>
<dbReference type="EMBL" id="AE007872">
    <property type="protein sequence ID" value="AAK90626.2"/>
    <property type="molecule type" value="Genomic_DNA"/>
</dbReference>
<keyword evidence="3" id="KW-0614">Plasmid</keyword>
<reference evidence="3 4" key="2">
    <citation type="journal article" date="2001" name="Science">
        <title>Genome sequence of the plant pathogen and biotechnology agent Agrobacterium tumefaciens C58.</title>
        <authorList>
            <person name="Goodner B."/>
            <person name="Hinkle G."/>
            <person name="Gattung S."/>
            <person name="Miller N."/>
            <person name="Blanchard M."/>
            <person name="Qurollo B."/>
            <person name="Goldman B.S."/>
            <person name="Cao Y."/>
            <person name="Askenazi M."/>
            <person name="Halling C."/>
            <person name="Mullin L."/>
            <person name="Houmiel K."/>
            <person name="Gordon J."/>
            <person name="Vaudin M."/>
            <person name="Iartchouk O."/>
            <person name="Epp A."/>
            <person name="Liu F."/>
            <person name="Wollam C."/>
            <person name="Allinger M."/>
            <person name="Doughty D."/>
            <person name="Scott C."/>
            <person name="Lappas C."/>
            <person name="Markelz B."/>
            <person name="Flanagan C."/>
            <person name="Crowell C."/>
            <person name="Gurson J."/>
            <person name="Lomo C."/>
            <person name="Sear C."/>
            <person name="Strub G."/>
            <person name="Cielo C."/>
            <person name="Slater S."/>
        </authorList>
    </citation>
    <scope>NUCLEOTIDE SEQUENCE [LARGE SCALE GENOMIC DNA]</scope>
    <source>
        <strain evidence="4">C58 / ATCC 33970</strain>
    </source>
</reference>
<sequence length="329" mass="37178">MLYNTDFLSRLTQGVKYLSSAWGLSSEAKLTLLTISENATFRIADENSGRNLIVRVHRPDYHTEAEILSELAWIDALRQDGVVVTPRPISANDGSLLQIFSDGETMRHAVAFEYMAGKEPDAESDLVHWYRTLGEINAKLHAHSRRWTRPENFIRKTWNFNRILGNGAYWGDWRDALGLKPDGKSVLERTHALLETQTSAYGYGEERFGLVHCDMRAANLLVDGDRLGVIDFDDCGLSWFAYDFAAAISFMEHEPFIPDLMAAWLEGYRRVAPLDAQHEAALPMFIMLRRMQLTAWIASHAETPTAQSMGTAYTDGTVALAECYLAEHR</sequence>
<comment type="similarity">
    <text evidence="1">Belongs to the pseudomonas-type ThrB family.</text>
</comment>
<proteinExistence type="inferred from homology"/>
<dbReference type="AlphaFoldDB" id="Q7D3I7"/>
<name>Q7D3I7_AGRFC</name>
<dbReference type="GO" id="GO:0004413">
    <property type="term" value="F:homoserine kinase activity"/>
    <property type="evidence" value="ECO:0007669"/>
    <property type="project" value="TreeGrafter"/>
</dbReference>
<dbReference type="InterPro" id="IPR002575">
    <property type="entry name" value="Aminoglycoside_PTrfase"/>
</dbReference>
<reference evidence="3 4" key="1">
    <citation type="journal article" date="2001" name="Science">
        <title>The genome of the natural genetic engineer Agrobacterium tumefaciens C58.</title>
        <authorList>
            <person name="Wood D.W."/>
            <person name="Setubal J.C."/>
            <person name="Kaul R."/>
            <person name="Monks D.E."/>
            <person name="Kitajima J.P."/>
            <person name="Okura V.K."/>
            <person name="Zhou Y."/>
            <person name="Chen L."/>
            <person name="Wood G.E."/>
            <person name="Almeida N.F.Jr."/>
            <person name="Woo L."/>
            <person name="Chen Y."/>
            <person name="Paulsen I.T."/>
            <person name="Eisen J.A."/>
            <person name="Karp P.D."/>
            <person name="Bovee D.Sr."/>
            <person name="Chapman P."/>
            <person name="Clendenning J."/>
            <person name="Deatherage G."/>
            <person name="Gillet W."/>
            <person name="Grant C."/>
            <person name="Kutyavin T."/>
            <person name="Levy R."/>
            <person name="Li M.J."/>
            <person name="McClelland E."/>
            <person name="Palmieri A."/>
            <person name="Raymond C."/>
            <person name="Rouse G."/>
            <person name="Saenphimmachak C."/>
            <person name="Wu Z."/>
            <person name="Romero P."/>
            <person name="Gordon D."/>
            <person name="Zhang S."/>
            <person name="Yoo H."/>
            <person name="Tao Y."/>
            <person name="Biddle P."/>
            <person name="Jung M."/>
            <person name="Krespan W."/>
            <person name="Perry M."/>
            <person name="Gordon-Kamm B."/>
            <person name="Liao L."/>
            <person name="Kim S."/>
            <person name="Hendrick C."/>
            <person name="Zhao Z.Y."/>
            <person name="Dolan M."/>
            <person name="Chumley F."/>
            <person name="Tingey S.V."/>
            <person name="Tomb J.F."/>
            <person name="Gordon M.P."/>
            <person name="Olson M.V."/>
            <person name="Nester E.W."/>
        </authorList>
    </citation>
    <scope>NUCLEOTIDE SEQUENCE [LARGE SCALE GENOMIC DNA]</scope>
    <source>
        <strain evidence="4">C58 / ATCC 33970</strain>
    </source>
</reference>
<dbReference type="PANTHER" id="PTHR21064">
    <property type="entry name" value="AMINOGLYCOSIDE PHOSPHOTRANSFERASE DOMAIN-CONTAINING PROTEIN-RELATED"/>
    <property type="match status" value="1"/>
</dbReference>
<dbReference type="PhylomeDB" id="Q7D3I7"/>
<dbReference type="Pfam" id="PF01636">
    <property type="entry name" value="APH"/>
    <property type="match status" value="1"/>
</dbReference>
<accession>Q7D3I7</accession>
<protein>
    <recommendedName>
        <fullName evidence="2">Aminoglycoside phosphotransferase domain-containing protein</fullName>
    </recommendedName>
</protein>
<dbReference type="SUPFAM" id="SSF56112">
    <property type="entry name" value="Protein kinase-like (PK-like)"/>
    <property type="match status" value="1"/>
</dbReference>
<dbReference type="DNASU" id="1137025"/>
<geneLocation type="plasmid" evidence="3 4">
    <name>At</name>
</geneLocation>